<evidence type="ECO:0000313" key="2">
    <source>
        <dbReference type="Proteomes" id="UP000094569"/>
    </source>
</evidence>
<dbReference type="OrthoDB" id="2980193at2759"/>
<proteinExistence type="predicted"/>
<keyword evidence="2" id="KW-1185">Reference proteome</keyword>
<accession>A0A1E3B3S8</accession>
<sequence>MPYKLTPDDLMTPIDETPAIRAARNPDPAFLDAILAHYRKKAANLADIPHSEQTASEQLSPDAAVSGPICGIYEFPLTAADLRSSNFARIRSLSWIRSSTNDKPDSAGHKGKLISIRINEGEKELGSNSFYGFEDPPLMPIALGKIENPLPLPYERGLCQEGEHCPYNHDGDLRGTTILRGNSSIIPPVFQTSPVAGARHMSSLKSSECSQTAVIGSALIPLWLSTMGFECMLSCDREAQSP</sequence>
<reference evidence="1 2" key="1">
    <citation type="journal article" date="2016" name="BMC Genomics">
        <title>Comparative genomic and transcriptomic analyses of the Fuzhuan brick tea-fermentation fungus Aspergillus cristatus.</title>
        <authorList>
            <person name="Ge Y."/>
            <person name="Wang Y."/>
            <person name="Liu Y."/>
            <person name="Tan Y."/>
            <person name="Ren X."/>
            <person name="Zhang X."/>
            <person name="Hyde K.D."/>
            <person name="Liu Y."/>
            <person name="Liu Z."/>
        </authorList>
    </citation>
    <scope>NUCLEOTIDE SEQUENCE [LARGE SCALE GENOMIC DNA]</scope>
    <source>
        <strain evidence="1 2">GZAAS20.1005</strain>
    </source>
</reference>
<name>A0A1E3B3S8_ASPCR</name>
<organism evidence="1 2">
    <name type="scientific">Aspergillus cristatus</name>
    <name type="common">Chinese Fuzhuan brick tea-fermentation fungus</name>
    <name type="synonym">Eurotium cristatum</name>
    <dbReference type="NCBI Taxonomy" id="573508"/>
    <lineage>
        <taxon>Eukaryota</taxon>
        <taxon>Fungi</taxon>
        <taxon>Dikarya</taxon>
        <taxon>Ascomycota</taxon>
        <taxon>Pezizomycotina</taxon>
        <taxon>Eurotiomycetes</taxon>
        <taxon>Eurotiomycetidae</taxon>
        <taxon>Eurotiales</taxon>
        <taxon>Aspergillaceae</taxon>
        <taxon>Aspergillus</taxon>
        <taxon>Aspergillus subgen. Aspergillus</taxon>
    </lineage>
</organism>
<evidence type="ECO:0000313" key="1">
    <source>
        <dbReference type="EMBL" id="ODM15597.1"/>
    </source>
</evidence>
<dbReference type="STRING" id="573508.A0A1E3B3S8"/>
<dbReference type="Proteomes" id="UP000094569">
    <property type="component" value="Unassembled WGS sequence"/>
</dbReference>
<protein>
    <submittedName>
        <fullName evidence="1">Uncharacterized protein</fullName>
    </submittedName>
</protein>
<dbReference type="AlphaFoldDB" id="A0A1E3B3S8"/>
<comment type="caution">
    <text evidence="1">The sequence shown here is derived from an EMBL/GenBank/DDBJ whole genome shotgun (WGS) entry which is preliminary data.</text>
</comment>
<gene>
    <name evidence="1" type="ORF">SI65_08831</name>
</gene>
<dbReference type="EMBL" id="JXNT01000015">
    <property type="protein sequence ID" value="ODM15597.1"/>
    <property type="molecule type" value="Genomic_DNA"/>
</dbReference>
<dbReference type="VEuPathDB" id="FungiDB:SI65_08831"/>